<dbReference type="SMART" id="SM00558">
    <property type="entry name" value="JmjC"/>
    <property type="match status" value="1"/>
</dbReference>
<reference evidence="5" key="1">
    <citation type="submission" date="2021-03" db="EMBL/GenBank/DDBJ databases">
        <authorList>
            <person name="Kanchanasin P."/>
            <person name="Saeng-In P."/>
            <person name="Phongsopitanun W."/>
            <person name="Yuki M."/>
            <person name="Kudo T."/>
            <person name="Ohkuma M."/>
            <person name="Tanasupawat S."/>
        </authorList>
    </citation>
    <scope>NUCLEOTIDE SEQUENCE</scope>
    <source>
        <strain evidence="5">GKU 128</strain>
    </source>
</reference>
<evidence type="ECO:0000313" key="6">
    <source>
        <dbReference type="Proteomes" id="UP000669179"/>
    </source>
</evidence>
<evidence type="ECO:0000313" key="5">
    <source>
        <dbReference type="EMBL" id="MBO2455436.1"/>
    </source>
</evidence>
<comment type="caution">
    <text evidence="5">The sequence shown here is derived from an EMBL/GenBank/DDBJ whole genome shotgun (WGS) entry which is preliminary data.</text>
</comment>
<evidence type="ECO:0000256" key="2">
    <source>
        <dbReference type="ARBA" id="ARBA00022723"/>
    </source>
</evidence>
<accession>A0A939T6X0</accession>
<dbReference type="SUPFAM" id="SSF51197">
    <property type="entry name" value="Clavaminate synthase-like"/>
    <property type="match status" value="1"/>
</dbReference>
<sequence length="395" mass="43397">MIDLIVEVLGGEEFLARDLGRAHRVFTASAEDRDRFCGLLTWPALNEILNTHRLDPPRLRLAQGGDTIPTSQYCERRTYRRMPPWDAPQPHLVAAQLQDGATLVLDAIEETHPPIRELVSGLERQLHTGVQVNAYASWTAQEGFGVHWDDHDVIVIQISGAKRWRIYGPTRPAPLYRDVVFEDTPPEQPIDEFTLQAGDVLHVPRGWWHAAAASTGQPSLHLTCGLTTHTGIDLLSWLVDELRAHEVIRADLPRLADEASQTAWCREAAKLLAERLEDPALISSYLAARDAAYGSHGGFSLPLAANEHLPADAGLQVWMTTPRAVTRDNGETVALEVAGQRWVLARQAAPLLRLLTSGRPSSLGALAQAADIPIDQAAALLDELLRAGVVAVREP</sequence>
<dbReference type="InterPro" id="IPR003347">
    <property type="entry name" value="JmjC_dom"/>
</dbReference>
<keyword evidence="3" id="KW-0408">Iron</keyword>
<evidence type="ECO:0000256" key="3">
    <source>
        <dbReference type="ARBA" id="ARBA00023004"/>
    </source>
</evidence>
<dbReference type="EMBL" id="JAGEOJ010000036">
    <property type="protein sequence ID" value="MBO2455436.1"/>
    <property type="molecule type" value="Genomic_DNA"/>
</dbReference>
<dbReference type="Pfam" id="PF08007">
    <property type="entry name" value="JmjC_2"/>
    <property type="match status" value="1"/>
</dbReference>
<keyword evidence="6" id="KW-1185">Reference proteome</keyword>
<keyword evidence="2" id="KW-0479">Metal-binding</keyword>
<dbReference type="Proteomes" id="UP000669179">
    <property type="component" value="Unassembled WGS sequence"/>
</dbReference>
<dbReference type="PANTHER" id="PTHR13096:SF8">
    <property type="entry name" value="RIBOSOMAL OXYGENASE 1"/>
    <property type="match status" value="1"/>
</dbReference>
<dbReference type="GO" id="GO:0046872">
    <property type="term" value="F:metal ion binding"/>
    <property type="evidence" value="ECO:0007669"/>
    <property type="project" value="UniProtKB-KW"/>
</dbReference>
<protein>
    <submittedName>
        <fullName evidence="5">Cupin-like domain-containing protein</fullName>
    </submittedName>
</protein>
<dbReference type="PANTHER" id="PTHR13096">
    <property type="entry name" value="MINA53 MYC INDUCED NUCLEAR ANTIGEN"/>
    <property type="match status" value="1"/>
</dbReference>
<name>A0A939T6X0_9ACTN</name>
<dbReference type="AlphaFoldDB" id="A0A939T6X0"/>
<comment type="cofactor">
    <cofactor evidence="1">
        <name>Fe(2+)</name>
        <dbReference type="ChEBI" id="CHEBI:29033"/>
    </cofactor>
</comment>
<dbReference type="Gene3D" id="2.60.120.650">
    <property type="entry name" value="Cupin"/>
    <property type="match status" value="1"/>
</dbReference>
<dbReference type="InterPro" id="IPR039994">
    <property type="entry name" value="NO66-like"/>
</dbReference>
<dbReference type="PROSITE" id="PS51184">
    <property type="entry name" value="JMJC"/>
    <property type="match status" value="1"/>
</dbReference>
<evidence type="ECO:0000259" key="4">
    <source>
        <dbReference type="PROSITE" id="PS51184"/>
    </source>
</evidence>
<gene>
    <name evidence="5" type="ORF">J4573_50745</name>
</gene>
<feature type="domain" description="JmjC" evidence="4">
    <location>
        <begin position="101"/>
        <end position="243"/>
    </location>
</feature>
<dbReference type="RefSeq" id="WP_208263661.1">
    <property type="nucleotide sequence ID" value="NZ_JAGEOJ010000036.1"/>
</dbReference>
<proteinExistence type="predicted"/>
<evidence type="ECO:0000256" key="1">
    <source>
        <dbReference type="ARBA" id="ARBA00001954"/>
    </source>
</evidence>
<organism evidence="5 6">
    <name type="scientific">Actinomadura barringtoniae</name>
    <dbReference type="NCBI Taxonomy" id="1427535"/>
    <lineage>
        <taxon>Bacteria</taxon>
        <taxon>Bacillati</taxon>
        <taxon>Actinomycetota</taxon>
        <taxon>Actinomycetes</taxon>
        <taxon>Streptosporangiales</taxon>
        <taxon>Thermomonosporaceae</taxon>
        <taxon>Actinomadura</taxon>
    </lineage>
</organism>